<feature type="transmembrane region" description="Helical" evidence="2">
    <location>
        <begin position="22"/>
        <end position="49"/>
    </location>
</feature>
<sequence>MIFKEDKIFYLNWVYLKNSNKIFIIILISAACHAICFFLFIYFFGVLNLNNKSTMTSKNKDPVHIQLQPSRSLANSGQLNKKSAPKDTHIPQNRTGGVLTDLNPNSQSSVLIPESLFSPSQKPERDPLLLDQHPQKTTNKKIVSIPKSSQKKEVHGIEDFLPSSSTSYIDKLRKESLKHPQIVGDSGDVPIVGDDLAPRMTPKISNRYSVKDLRLFQFSLEFKERFSEIWNAKERWLPPTTVLRPGDVVYYKLYIQGDGTLKKFENLSHKRAPLIDFTPVDKMIEEVITKVFPMNVPPHFTHNMFTEIVAIQVVGTNRTIQYSFQ</sequence>
<organism evidence="3 4">
    <name type="scientific">Spirobacillus cienkowskii</name>
    <dbReference type="NCBI Taxonomy" id="495820"/>
    <lineage>
        <taxon>Bacteria</taxon>
        <taxon>Pseudomonadati</taxon>
        <taxon>Bdellovibrionota</taxon>
        <taxon>Oligoflexia</taxon>
        <taxon>Silvanigrellales</taxon>
        <taxon>Spirobacillus</taxon>
    </lineage>
</organism>
<proteinExistence type="predicted"/>
<feature type="compositionally biased region" description="Polar residues" evidence="1">
    <location>
        <begin position="72"/>
        <end position="81"/>
    </location>
</feature>
<evidence type="ECO:0000313" key="3">
    <source>
        <dbReference type="EMBL" id="RDB35798.1"/>
    </source>
</evidence>
<evidence type="ECO:0000256" key="2">
    <source>
        <dbReference type="SAM" id="Phobius"/>
    </source>
</evidence>
<feature type="region of interest" description="Disordered" evidence="1">
    <location>
        <begin position="117"/>
        <end position="140"/>
    </location>
</feature>
<comment type="caution">
    <text evidence="3">The sequence shown here is derived from an EMBL/GenBank/DDBJ whole genome shotgun (WGS) entry which is preliminary data.</text>
</comment>
<keyword evidence="2" id="KW-1133">Transmembrane helix</keyword>
<accession>A0A369KPP3</accession>
<keyword evidence="2" id="KW-0812">Transmembrane</keyword>
<gene>
    <name evidence="3" type="ORF">DCC88_08470</name>
</gene>
<reference evidence="3" key="1">
    <citation type="submission" date="2018-04" db="EMBL/GenBank/DDBJ databases">
        <title>Draft genome sequence of the Candidatus Spirobacillus cienkowskii, a pathogen of freshwater Daphnia species, reconstructed from hemolymph metagenomic reads.</title>
        <authorList>
            <person name="Bresciani L."/>
            <person name="Lemos L.N."/>
            <person name="Wale N."/>
            <person name="Lin J.Y."/>
            <person name="Fernandes G.R."/>
            <person name="Duffy M.A."/>
            <person name="Rodrigues J.M."/>
        </authorList>
    </citation>
    <scope>NUCLEOTIDE SEQUENCE [LARGE SCALE GENOMIC DNA]</scope>
    <source>
        <strain evidence="3">Binning01</strain>
    </source>
</reference>
<dbReference type="AlphaFoldDB" id="A0A369KPP3"/>
<evidence type="ECO:0000313" key="4">
    <source>
        <dbReference type="Proteomes" id="UP000253934"/>
    </source>
</evidence>
<protein>
    <submittedName>
        <fullName evidence="3">Uncharacterized protein</fullName>
    </submittedName>
</protein>
<dbReference type="Proteomes" id="UP000253934">
    <property type="component" value="Unassembled WGS sequence"/>
</dbReference>
<dbReference type="PROSITE" id="PS51257">
    <property type="entry name" value="PROKAR_LIPOPROTEIN"/>
    <property type="match status" value="1"/>
</dbReference>
<name>A0A369KPP3_9BACT</name>
<feature type="region of interest" description="Disordered" evidence="1">
    <location>
        <begin position="72"/>
        <end position="104"/>
    </location>
</feature>
<keyword evidence="2" id="KW-0472">Membrane</keyword>
<evidence type="ECO:0000256" key="1">
    <source>
        <dbReference type="SAM" id="MobiDB-lite"/>
    </source>
</evidence>
<dbReference type="EMBL" id="QOVW01000075">
    <property type="protein sequence ID" value="RDB35798.1"/>
    <property type="molecule type" value="Genomic_DNA"/>
</dbReference>
<keyword evidence="4" id="KW-1185">Reference proteome</keyword>